<feature type="transmembrane region" description="Helical" evidence="1">
    <location>
        <begin position="66"/>
        <end position="87"/>
    </location>
</feature>
<comment type="caution">
    <text evidence="2">The sequence shown here is derived from an EMBL/GenBank/DDBJ whole genome shotgun (WGS) entry which is preliminary data.</text>
</comment>
<evidence type="ECO:0000256" key="1">
    <source>
        <dbReference type="SAM" id="Phobius"/>
    </source>
</evidence>
<dbReference type="RefSeq" id="WP_305932797.1">
    <property type="nucleotide sequence ID" value="NZ_JAVAIM010000001.1"/>
</dbReference>
<keyword evidence="1" id="KW-0472">Membrane</keyword>
<gene>
    <name evidence="2" type="ORF">Q9K02_10205</name>
</gene>
<evidence type="ECO:0000313" key="3">
    <source>
        <dbReference type="Proteomes" id="UP001240639"/>
    </source>
</evidence>
<protein>
    <submittedName>
        <fullName evidence="2">Uncharacterized protein</fullName>
    </submittedName>
</protein>
<dbReference type="Proteomes" id="UP001240639">
    <property type="component" value="Unassembled WGS sequence"/>
</dbReference>
<keyword evidence="3" id="KW-1185">Reference proteome</keyword>
<feature type="transmembrane region" description="Helical" evidence="1">
    <location>
        <begin position="40"/>
        <end position="59"/>
    </location>
</feature>
<name>A0ABT9HS66_9SPHN</name>
<keyword evidence="1" id="KW-1133">Transmembrane helix</keyword>
<feature type="transmembrane region" description="Helical" evidence="1">
    <location>
        <begin position="7"/>
        <end position="28"/>
    </location>
</feature>
<feature type="transmembrane region" description="Helical" evidence="1">
    <location>
        <begin position="107"/>
        <end position="124"/>
    </location>
</feature>
<dbReference type="EMBL" id="JAVAIM010000001">
    <property type="protein sequence ID" value="MDP4575508.1"/>
    <property type="molecule type" value="Genomic_DNA"/>
</dbReference>
<proteinExistence type="predicted"/>
<sequence>MVGPPRYFILAYGLSWLYVALLFGALLFDPELSYASHYSATPTRNAMFGLCLYLAAPFLRSADRWLAIAITSSVIGFLFVDALLVALTQAYIGDPLWGKTPWSWEDLLNLPFIALYGFIAWFAWTHRREDWRWVWRSEKRD</sequence>
<keyword evidence="1" id="KW-0812">Transmembrane</keyword>
<reference evidence="2 3" key="1">
    <citation type="submission" date="2023-08" db="EMBL/GenBank/DDBJ databases">
        <title>genomic of G39.</title>
        <authorList>
            <person name="Wang Y."/>
        </authorList>
    </citation>
    <scope>NUCLEOTIDE SEQUENCE [LARGE SCALE GENOMIC DNA]</scope>
    <source>
        <strain evidence="2 3">G39</strain>
    </source>
</reference>
<organism evidence="2 3">
    <name type="scientific">Qipengyuania profundimaris</name>
    <dbReference type="NCBI Taxonomy" id="3067652"/>
    <lineage>
        <taxon>Bacteria</taxon>
        <taxon>Pseudomonadati</taxon>
        <taxon>Pseudomonadota</taxon>
        <taxon>Alphaproteobacteria</taxon>
        <taxon>Sphingomonadales</taxon>
        <taxon>Erythrobacteraceae</taxon>
        <taxon>Qipengyuania</taxon>
    </lineage>
</organism>
<evidence type="ECO:0000313" key="2">
    <source>
        <dbReference type="EMBL" id="MDP4575508.1"/>
    </source>
</evidence>
<accession>A0ABT9HS66</accession>